<reference evidence="2" key="1">
    <citation type="submission" date="2016-10" db="EMBL/GenBank/DDBJ databases">
        <authorList>
            <person name="Varghese N."/>
            <person name="Submissions S."/>
        </authorList>
    </citation>
    <scope>NUCLEOTIDE SEQUENCE [LARGE SCALE GENOMIC DNA]</scope>
    <source>
        <strain evidence="2">DSM 9751</strain>
    </source>
</reference>
<name>A0A1H4K5F0_9PSED</name>
<proteinExistence type="predicted"/>
<organism evidence="1 2">
    <name type="scientific">Pseudomonas saponiphila</name>
    <dbReference type="NCBI Taxonomy" id="556534"/>
    <lineage>
        <taxon>Bacteria</taxon>
        <taxon>Pseudomonadati</taxon>
        <taxon>Pseudomonadota</taxon>
        <taxon>Gammaproteobacteria</taxon>
        <taxon>Pseudomonadales</taxon>
        <taxon>Pseudomonadaceae</taxon>
        <taxon>Pseudomonas</taxon>
    </lineage>
</organism>
<keyword evidence="2" id="KW-1185">Reference proteome</keyword>
<evidence type="ECO:0000313" key="1">
    <source>
        <dbReference type="EMBL" id="SEB53643.1"/>
    </source>
</evidence>
<evidence type="ECO:0000313" key="2">
    <source>
        <dbReference type="Proteomes" id="UP000198982"/>
    </source>
</evidence>
<dbReference type="AlphaFoldDB" id="A0A1H4K5F0"/>
<dbReference type="Proteomes" id="UP000198982">
    <property type="component" value="Unassembled WGS sequence"/>
</dbReference>
<protein>
    <submittedName>
        <fullName evidence="1">Uncharacterized protein</fullName>
    </submittedName>
</protein>
<sequence>MRLINPAPAPAPLAAKELPMSTCEQHALMLLQRVTKLDNASLHCREVSLRLSDDQHHLILTRYSEHYSPAGMEWVERKHRVSVTELLRWVIEQGQPQSIERGEEHKASA</sequence>
<accession>A0A1H4K5F0</accession>
<gene>
    <name evidence="1" type="ORF">SAMN05216178_1054</name>
</gene>
<dbReference type="EMBL" id="FNTJ01000001">
    <property type="protein sequence ID" value="SEB53643.1"/>
    <property type="molecule type" value="Genomic_DNA"/>
</dbReference>